<feature type="region of interest" description="Disordered" evidence="1">
    <location>
        <begin position="168"/>
        <end position="228"/>
    </location>
</feature>
<dbReference type="Proteomes" id="UP000095751">
    <property type="component" value="Unassembled WGS sequence"/>
</dbReference>
<dbReference type="EMBL" id="KV784442">
    <property type="protein sequence ID" value="OEU05938.1"/>
    <property type="molecule type" value="Genomic_DNA"/>
</dbReference>
<evidence type="ECO:0000313" key="3">
    <source>
        <dbReference type="EMBL" id="OEU05938.1"/>
    </source>
</evidence>
<keyword evidence="2" id="KW-0732">Signal</keyword>
<proteinExistence type="predicted"/>
<dbReference type="KEGG" id="fcy:FRACYDRAFT_257322"/>
<accession>A0A1E7EJ51</accession>
<gene>
    <name evidence="3" type="ORF">FRACYDRAFT_257322</name>
</gene>
<evidence type="ECO:0000256" key="1">
    <source>
        <dbReference type="SAM" id="MobiDB-lite"/>
    </source>
</evidence>
<evidence type="ECO:0000313" key="4">
    <source>
        <dbReference type="Proteomes" id="UP000095751"/>
    </source>
</evidence>
<dbReference type="AlphaFoldDB" id="A0A1E7EJ51"/>
<organism evidence="3 4">
    <name type="scientific">Fragilariopsis cylindrus CCMP1102</name>
    <dbReference type="NCBI Taxonomy" id="635003"/>
    <lineage>
        <taxon>Eukaryota</taxon>
        <taxon>Sar</taxon>
        <taxon>Stramenopiles</taxon>
        <taxon>Ochrophyta</taxon>
        <taxon>Bacillariophyta</taxon>
        <taxon>Bacillariophyceae</taxon>
        <taxon>Bacillariophycidae</taxon>
        <taxon>Bacillariales</taxon>
        <taxon>Bacillariaceae</taxon>
        <taxon>Fragilariopsis</taxon>
    </lineage>
</organism>
<evidence type="ECO:0000256" key="2">
    <source>
        <dbReference type="SAM" id="SignalP"/>
    </source>
</evidence>
<dbReference type="InParanoid" id="A0A1E7EJ51"/>
<feature type="signal peptide" evidence="2">
    <location>
        <begin position="1"/>
        <end position="24"/>
    </location>
</feature>
<keyword evidence="4" id="KW-1185">Reference proteome</keyword>
<reference evidence="3 4" key="1">
    <citation type="submission" date="2016-09" db="EMBL/GenBank/DDBJ databases">
        <title>Extensive genetic diversity and differential bi-allelic expression allows diatom success in the polar Southern Ocean.</title>
        <authorList>
            <consortium name="DOE Joint Genome Institute"/>
            <person name="Mock T."/>
            <person name="Otillar R.P."/>
            <person name="Strauss J."/>
            <person name="Dupont C."/>
            <person name="Frickenhaus S."/>
            <person name="Maumus F."/>
            <person name="Mcmullan M."/>
            <person name="Sanges R."/>
            <person name="Schmutz J."/>
            <person name="Toseland A."/>
            <person name="Valas R."/>
            <person name="Veluchamy A."/>
            <person name="Ward B.J."/>
            <person name="Allen A."/>
            <person name="Barry K."/>
            <person name="Falciatore A."/>
            <person name="Ferrante M."/>
            <person name="Fortunato A.E."/>
            <person name="Gloeckner G."/>
            <person name="Gruber A."/>
            <person name="Hipkin R."/>
            <person name="Janech M."/>
            <person name="Kroth P."/>
            <person name="Leese F."/>
            <person name="Lindquist E."/>
            <person name="Lyon B.R."/>
            <person name="Martin J."/>
            <person name="Mayer C."/>
            <person name="Parker M."/>
            <person name="Quesneville H."/>
            <person name="Raymond J."/>
            <person name="Uhlig C."/>
            <person name="Valentin K.U."/>
            <person name="Worden A.Z."/>
            <person name="Armbrust E.V."/>
            <person name="Bowler C."/>
            <person name="Green B."/>
            <person name="Moulton V."/>
            <person name="Van Oosterhout C."/>
            <person name="Grigoriev I."/>
        </authorList>
    </citation>
    <scope>NUCLEOTIDE SEQUENCE [LARGE SCALE GENOMIC DNA]</scope>
    <source>
        <strain evidence="3 4">CCMP1102</strain>
    </source>
</reference>
<dbReference type="OrthoDB" id="38535at2759"/>
<protein>
    <submittedName>
        <fullName evidence="3">Uncharacterized protein</fullName>
    </submittedName>
</protein>
<sequence>MMMSSKSILPLLALVALAVVFTEAFQQQQLSSRQSTTKVSTSSTNLYGYVPSGFTKESYAKFQQEEKKKSAQKNLGGVGPRGFKSRSFQSFQEALDKGEADHLMPVFNAKEKVRQGKLKAEDIPYMQRGGNWDNSDVKGAKKVGWLKSDKSYSKGGFKREQSVSILGTGEGLDWTGKRARSRPLPTTYVNGIGGNNNSKKTPPPPKKKNISKKGKDDDDKKKKKFGWF</sequence>
<feature type="chain" id="PRO_5009191923" evidence="2">
    <location>
        <begin position="25"/>
        <end position="228"/>
    </location>
</feature>
<name>A0A1E7EJ51_9STRA</name>